<accession>A0ABQ7E3F7</accession>
<evidence type="ECO:0000313" key="2">
    <source>
        <dbReference type="Proteomes" id="UP000266723"/>
    </source>
</evidence>
<reference evidence="1 2" key="1">
    <citation type="journal article" date="2020" name="BMC Genomics">
        <title>Intraspecific diversification of the crop wild relative Brassica cretica Lam. using demographic model selection.</title>
        <authorList>
            <person name="Kioukis A."/>
            <person name="Michalopoulou V.A."/>
            <person name="Briers L."/>
            <person name="Pirintsos S."/>
            <person name="Studholme D.J."/>
            <person name="Pavlidis P."/>
            <person name="Sarris P.F."/>
        </authorList>
    </citation>
    <scope>NUCLEOTIDE SEQUENCE [LARGE SCALE GENOMIC DNA]</scope>
    <source>
        <strain evidence="2">cv. PFS-1207/04</strain>
    </source>
</reference>
<dbReference type="EMBL" id="QGKV02000299">
    <property type="protein sequence ID" value="KAF3591733.1"/>
    <property type="molecule type" value="Genomic_DNA"/>
</dbReference>
<sequence length="124" mass="13660">MRRLNNAVPAALESRSREEPLKAGIALLIMILFSSAHGSLKSVAAVALPRDEASEKVVRSKRKVMEFLPSLWQLLLVLSVSAAPPRPISASSSLIYRKIRNGDSQKSFGNIGGEVEEAKRYRWS</sequence>
<name>A0ABQ7E3F7_BRACR</name>
<dbReference type="Proteomes" id="UP000266723">
    <property type="component" value="Unassembled WGS sequence"/>
</dbReference>
<evidence type="ECO:0000313" key="1">
    <source>
        <dbReference type="EMBL" id="KAF3591733.1"/>
    </source>
</evidence>
<organism evidence="1 2">
    <name type="scientific">Brassica cretica</name>
    <name type="common">Mustard</name>
    <dbReference type="NCBI Taxonomy" id="69181"/>
    <lineage>
        <taxon>Eukaryota</taxon>
        <taxon>Viridiplantae</taxon>
        <taxon>Streptophyta</taxon>
        <taxon>Embryophyta</taxon>
        <taxon>Tracheophyta</taxon>
        <taxon>Spermatophyta</taxon>
        <taxon>Magnoliopsida</taxon>
        <taxon>eudicotyledons</taxon>
        <taxon>Gunneridae</taxon>
        <taxon>Pentapetalae</taxon>
        <taxon>rosids</taxon>
        <taxon>malvids</taxon>
        <taxon>Brassicales</taxon>
        <taxon>Brassicaceae</taxon>
        <taxon>Brassiceae</taxon>
        <taxon>Brassica</taxon>
    </lineage>
</organism>
<comment type="caution">
    <text evidence="1">The sequence shown here is derived from an EMBL/GenBank/DDBJ whole genome shotgun (WGS) entry which is preliminary data.</text>
</comment>
<gene>
    <name evidence="1" type="ORF">DY000_02027065</name>
</gene>
<proteinExistence type="predicted"/>
<keyword evidence="2" id="KW-1185">Reference proteome</keyword>
<protein>
    <submittedName>
        <fullName evidence="1">Uncharacterized protein</fullName>
    </submittedName>
</protein>